<dbReference type="InterPro" id="IPR036259">
    <property type="entry name" value="MFS_trans_sf"/>
</dbReference>
<feature type="transmembrane region" description="Helical" evidence="8">
    <location>
        <begin position="367"/>
        <end position="388"/>
    </location>
</feature>
<feature type="transmembrane region" description="Helical" evidence="8">
    <location>
        <begin position="244"/>
        <end position="262"/>
    </location>
</feature>
<evidence type="ECO:0000256" key="1">
    <source>
        <dbReference type="ARBA" id="ARBA00004651"/>
    </source>
</evidence>
<evidence type="ECO:0000256" key="2">
    <source>
        <dbReference type="ARBA" id="ARBA00008335"/>
    </source>
</evidence>
<keyword evidence="7 8" id="KW-0472">Membrane</keyword>
<feature type="transmembrane region" description="Helical" evidence="8">
    <location>
        <begin position="282"/>
        <end position="300"/>
    </location>
</feature>
<dbReference type="PANTHER" id="PTHR43271:SF2">
    <property type="entry name" value="BLL2771 PROTEIN"/>
    <property type="match status" value="1"/>
</dbReference>
<feature type="transmembrane region" description="Helical" evidence="8">
    <location>
        <begin position="141"/>
        <end position="162"/>
    </location>
</feature>
<evidence type="ECO:0000256" key="8">
    <source>
        <dbReference type="SAM" id="Phobius"/>
    </source>
</evidence>
<dbReference type="CDD" id="cd17324">
    <property type="entry name" value="MFS_NepI_like"/>
    <property type="match status" value="1"/>
</dbReference>
<reference evidence="10 11" key="1">
    <citation type="submission" date="2016-02" db="EMBL/GenBank/DDBJ databases">
        <authorList>
            <person name="Wen L."/>
            <person name="He K."/>
            <person name="Yang H."/>
        </authorList>
    </citation>
    <scope>NUCLEOTIDE SEQUENCE [LARGE SCALE GENOMIC DNA]</scope>
    <source>
        <strain evidence="10 11">CD11_3</strain>
    </source>
</reference>
<dbReference type="InterPro" id="IPR011701">
    <property type="entry name" value="MFS"/>
</dbReference>
<dbReference type="InterPro" id="IPR020846">
    <property type="entry name" value="MFS_dom"/>
</dbReference>
<evidence type="ECO:0000256" key="6">
    <source>
        <dbReference type="ARBA" id="ARBA00022989"/>
    </source>
</evidence>
<dbReference type="PROSITE" id="PS50850">
    <property type="entry name" value="MFS"/>
    <property type="match status" value="1"/>
</dbReference>
<dbReference type="PANTHER" id="PTHR43271">
    <property type="entry name" value="BLL2771 PROTEIN"/>
    <property type="match status" value="1"/>
</dbReference>
<keyword evidence="4" id="KW-1003">Cell membrane</keyword>
<evidence type="ECO:0000256" key="3">
    <source>
        <dbReference type="ARBA" id="ARBA00022448"/>
    </source>
</evidence>
<keyword evidence="3" id="KW-0813">Transport</keyword>
<sequence>MTTLDIPTVTAAPRRLGAAMWTTGIATFGVLYAPQGLLTGIAETYGLTAADASWVVSSATLGLALAILPWALAADRFGRRRMLQVAAVAAAVIAVASPLLPGFAGLLAGRFLLGAALGGIPALAVAYLHEAAGPHRAGVAASAYVAATSVGGLAGRLVAAPVGELVGWRVSLELMGVLAAALTVLFAVLLPATAPHGVVPLRSSLRTLGRQAINVRALPLYAIGAMVVGAMVAVFNAIGFRLEAAPYFLSATAVSLVFLTYLSGTVTSRLSGALVHRWGTRMPLVAGGALMTVGAALTIASGVAVIVAGILLITAGMFLAHATANAATARAGGSGRQHAVALYSVAYYVGSSVIGTVGAAAWTAGGWLALAGLVAGLGVLVVVCSLAVRD</sequence>
<evidence type="ECO:0000313" key="10">
    <source>
        <dbReference type="EMBL" id="OAH50272.1"/>
    </source>
</evidence>
<feature type="transmembrane region" description="Helical" evidence="8">
    <location>
        <begin position="54"/>
        <end position="73"/>
    </location>
</feature>
<name>A0A177KA52_9MICO</name>
<dbReference type="GO" id="GO:0022857">
    <property type="term" value="F:transmembrane transporter activity"/>
    <property type="evidence" value="ECO:0007669"/>
    <property type="project" value="InterPro"/>
</dbReference>
<evidence type="ECO:0000313" key="11">
    <source>
        <dbReference type="Proteomes" id="UP000076998"/>
    </source>
</evidence>
<dbReference type="RefSeq" id="WP_064002638.1">
    <property type="nucleotide sequence ID" value="NZ_LSTV01000002.1"/>
</dbReference>
<feature type="transmembrane region" description="Helical" evidence="8">
    <location>
        <begin position="306"/>
        <end position="328"/>
    </location>
</feature>
<gene>
    <name evidence="10" type="ORF">AYL44_07345</name>
</gene>
<evidence type="ECO:0000256" key="7">
    <source>
        <dbReference type="ARBA" id="ARBA00023136"/>
    </source>
</evidence>
<comment type="caution">
    <text evidence="10">The sequence shown here is derived from an EMBL/GenBank/DDBJ whole genome shotgun (WGS) entry which is preliminary data.</text>
</comment>
<evidence type="ECO:0000256" key="5">
    <source>
        <dbReference type="ARBA" id="ARBA00022692"/>
    </source>
</evidence>
<dbReference type="Pfam" id="PF07690">
    <property type="entry name" value="MFS_1"/>
    <property type="match status" value="1"/>
</dbReference>
<dbReference type="EMBL" id="LSTV01000002">
    <property type="protein sequence ID" value="OAH50272.1"/>
    <property type="molecule type" value="Genomic_DNA"/>
</dbReference>
<comment type="similarity">
    <text evidence="2">Belongs to the major facilitator superfamily.</text>
</comment>
<evidence type="ECO:0000256" key="4">
    <source>
        <dbReference type="ARBA" id="ARBA00022475"/>
    </source>
</evidence>
<dbReference type="Proteomes" id="UP000076998">
    <property type="component" value="Unassembled WGS sequence"/>
</dbReference>
<feature type="transmembrane region" description="Helical" evidence="8">
    <location>
        <begin position="85"/>
        <end position="105"/>
    </location>
</feature>
<dbReference type="SUPFAM" id="SSF103473">
    <property type="entry name" value="MFS general substrate transporter"/>
    <property type="match status" value="1"/>
</dbReference>
<evidence type="ECO:0000259" key="9">
    <source>
        <dbReference type="PROSITE" id="PS50850"/>
    </source>
</evidence>
<proteinExistence type="inferred from homology"/>
<keyword evidence="5 8" id="KW-0812">Transmembrane</keyword>
<keyword evidence="6 8" id="KW-1133">Transmembrane helix</keyword>
<dbReference type="GO" id="GO:0005886">
    <property type="term" value="C:plasma membrane"/>
    <property type="evidence" value="ECO:0007669"/>
    <property type="project" value="UniProtKB-SubCell"/>
</dbReference>
<dbReference type="AlphaFoldDB" id="A0A177KA52"/>
<feature type="transmembrane region" description="Helical" evidence="8">
    <location>
        <begin position="220"/>
        <end position="238"/>
    </location>
</feature>
<organism evidence="10 11">
    <name type="scientific">Microbacterium oleivorans</name>
    <dbReference type="NCBI Taxonomy" id="273677"/>
    <lineage>
        <taxon>Bacteria</taxon>
        <taxon>Bacillati</taxon>
        <taxon>Actinomycetota</taxon>
        <taxon>Actinomycetes</taxon>
        <taxon>Micrococcales</taxon>
        <taxon>Microbacteriaceae</taxon>
        <taxon>Microbacterium</taxon>
    </lineage>
</organism>
<comment type="subcellular location">
    <subcellularLocation>
        <location evidence="1">Cell membrane</location>
        <topology evidence="1">Multi-pass membrane protein</topology>
    </subcellularLocation>
</comment>
<feature type="domain" description="Major facilitator superfamily (MFS) profile" evidence="9">
    <location>
        <begin position="1"/>
        <end position="390"/>
    </location>
</feature>
<feature type="transmembrane region" description="Helical" evidence="8">
    <location>
        <begin position="340"/>
        <end position="361"/>
    </location>
</feature>
<protein>
    <recommendedName>
        <fullName evidence="9">Major facilitator superfamily (MFS) profile domain-containing protein</fullName>
    </recommendedName>
</protein>
<feature type="transmembrane region" description="Helical" evidence="8">
    <location>
        <begin position="174"/>
        <end position="199"/>
    </location>
</feature>
<feature type="transmembrane region" description="Helical" evidence="8">
    <location>
        <begin position="16"/>
        <end position="34"/>
    </location>
</feature>
<dbReference type="Gene3D" id="1.20.1250.20">
    <property type="entry name" value="MFS general substrate transporter like domains"/>
    <property type="match status" value="2"/>
</dbReference>
<feature type="transmembrane region" description="Helical" evidence="8">
    <location>
        <begin position="111"/>
        <end position="129"/>
    </location>
</feature>
<accession>A0A177KA52</accession>
<dbReference type="OrthoDB" id="63984at2"/>